<proteinExistence type="predicted"/>
<reference evidence="5" key="2">
    <citation type="submission" date="2020-04" db="EMBL/GenBank/DDBJ databases">
        <authorList>
            <consortium name="NCBI Genome Project"/>
        </authorList>
    </citation>
    <scope>NUCLEOTIDE SEQUENCE</scope>
    <source>
        <strain evidence="5">CBS 781.70</strain>
    </source>
</reference>
<protein>
    <recommendedName>
        <fullName evidence="2">DnaJ homologue subfamily C member 28 conserved domain-containing protein</fullName>
    </recommendedName>
</protein>
<feature type="compositionally biased region" description="Polar residues" evidence="1">
    <location>
        <begin position="8"/>
        <end position="21"/>
    </location>
</feature>
<reference evidence="5" key="3">
    <citation type="submission" date="2025-04" db="UniProtKB">
        <authorList>
            <consortium name="RefSeq"/>
        </authorList>
    </citation>
    <scope>IDENTIFICATION</scope>
    <source>
        <strain evidence="5">CBS 781.70</strain>
    </source>
</reference>
<organism evidence="3">
    <name type="scientific">Eremomyces bilateralis CBS 781.70</name>
    <dbReference type="NCBI Taxonomy" id="1392243"/>
    <lineage>
        <taxon>Eukaryota</taxon>
        <taxon>Fungi</taxon>
        <taxon>Dikarya</taxon>
        <taxon>Ascomycota</taxon>
        <taxon>Pezizomycotina</taxon>
        <taxon>Dothideomycetes</taxon>
        <taxon>Dothideomycetes incertae sedis</taxon>
        <taxon>Eremomycetales</taxon>
        <taxon>Eremomycetaceae</taxon>
        <taxon>Eremomyces</taxon>
    </lineage>
</organism>
<dbReference type="OrthoDB" id="1922282at2759"/>
<evidence type="ECO:0000313" key="4">
    <source>
        <dbReference type="Proteomes" id="UP000504638"/>
    </source>
</evidence>
<dbReference type="AlphaFoldDB" id="A0A6G1G2B1"/>
<sequence>EVGAMSRRLSQMTEEAMTTSGRAGRKAIQEAGFDAELRAKLEERIATADFRSHNASAFAEVDIPGSAGKGTRDLAGATPWTGTESAEDTALRMLTDAHKPLQGEIKAAPFRGVPIRIHVGRSASRASVGQRISEAKERSSTYGMLKDSSMSEEEKEGFRKEMCERFSPGGRTMPTTVQGLASLANERIEDAIARGQFKNLPRGKPLERDYNASSPFIDTTEYFLNKIIQRQDIVPPWIEKQQELVLAAGRFRSRLRSDWRRHAARMMASQGGTLEEQVRRAEMYAEAERRANPTVTKVMVIQEIIDKDHVSGISLTGALRGGKQGVTTSDVVQVSSPTIDTSTENPTVTVTAEVTEIPESAPQDPPPYFSRPFRDPEWEKTELSYLGLSIDNLNSITRTYNLQAPDLAKKPYYSLERELNACYADVAPLLASEIVERARAPIKKGDFRSGEGGVLAAIGGSIGAGKTKVHDEGRGKQYGLREFWRDLW</sequence>
<dbReference type="PANTHER" id="PTHR39394">
    <property type="entry name" value="YALI0E31793P"/>
    <property type="match status" value="1"/>
</dbReference>
<gene>
    <name evidence="3 5" type="ORF">P152DRAFT_375921</name>
</gene>
<dbReference type="InterPro" id="IPR018961">
    <property type="entry name" value="DnaJ_homolog_subfam-C_membr-28"/>
</dbReference>
<evidence type="ECO:0000313" key="5">
    <source>
        <dbReference type="RefSeq" id="XP_033533876.1"/>
    </source>
</evidence>
<evidence type="ECO:0000256" key="1">
    <source>
        <dbReference type="SAM" id="MobiDB-lite"/>
    </source>
</evidence>
<feature type="non-terminal residue" evidence="3">
    <location>
        <position position="488"/>
    </location>
</feature>
<dbReference type="Pfam" id="PF09350">
    <property type="entry name" value="DJC28_CD"/>
    <property type="match status" value="1"/>
</dbReference>
<evidence type="ECO:0000313" key="3">
    <source>
        <dbReference type="EMBL" id="KAF1812245.1"/>
    </source>
</evidence>
<feature type="domain" description="DnaJ homologue subfamily C member 28 conserved" evidence="2">
    <location>
        <begin position="183"/>
        <end position="251"/>
    </location>
</feature>
<accession>A0A6G1G2B1</accession>
<name>A0A6G1G2B1_9PEZI</name>
<dbReference type="PANTHER" id="PTHR39394:SF1">
    <property type="entry name" value="DNAJ HOMOLOGUE SUBFAMILY C MEMBER 28 CONSERVED DOMAIN-CONTAINING PROTEIN"/>
    <property type="match status" value="1"/>
</dbReference>
<reference evidence="3 5" key="1">
    <citation type="submission" date="2020-01" db="EMBL/GenBank/DDBJ databases">
        <authorList>
            <consortium name="DOE Joint Genome Institute"/>
            <person name="Haridas S."/>
            <person name="Albert R."/>
            <person name="Binder M."/>
            <person name="Bloem J."/>
            <person name="Labutti K."/>
            <person name="Salamov A."/>
            <person name="Andreopoulos B."/>
            <person name="Baker S.E."/>
            <person name="Barry K."/>
            <person name="Bills G."/>
            <person name="Bluhm B.H."/>
            <person name="Cannon C."/>
            <person name="Castanera R."/>
            <person name="Culley D.E."/>
            <person name="Daum C."/>
            <person name="Ezra D."/>
            <person name="Gonzalez J.B."/>
            <person name="Henrissat B."/>
            <person name="Kuo A."/>
            <person name="Liang C."/>
            <person name="Lipzen A."/>
            <person name="Lutzoni F."/>
            <person name="Magnuson J."/>
            <person name="Mondo S."/>
            <person name="Nolan M."/>
            <person name="Ohm R."/>
            <person name="Pangilinan J."/>
            <person name="Park H.-J."/>
            <person name="Ramirez L."/>
            <person name="Alfaro M."/>
            <person name="Sun H."/>
            <person name="Tritt A."/>
            <person name="Yoshinaga Y."/>
            <person name="Zwiers L.-H."/>
            <person name="Turgeon B.G."/>
            <person name="Goodwin S.B."/>
            <person name="Spatafora J.W."/>
            <person name="Crous P.W."/>
            <person name="Grigoriev I.V."/>
        </authorList>
    </citation>
    <scope>NUCLEOTIDE SEQUENCE</scope>
    <source>
        <strain evidence="3 5">CBS 781.70</strain>
    </source>
</reference>
<feature type="region of interest" description="Disordered" evidence="1">
    <location>
        <begin position="128"/>
        <end position="154"/>
    </location>
</feature>
<evidence type="ECO:0000259" key="2">
    <source>
        <dbReference type="Pfam" id="PF09350"/>
    </source>
</evidence>
<dbReference type="GeneID" id="54416181"/>
<feature type="region of interest" description="Disordered" evidence="1">
    <location>
        <begin position="63"/>
        <end position="86"/>
    </location>
</feature>
<dbReference type="Proteomes" id="UP000504638">
    <property type="component" value="Unplaced"/>
</dbReference>
<keyword evidence="4" id="KW-1185">Reference proteome</keyword>
<feature type="region of interest" description="Disordered" evidence="1">
    <location>
        <begin position="1"/>
        <end position="25"/>
    </location>
</feature>
<dbReference type="EMBL" id="ML975158">
    <property type="protein sequence ID" value="KAF1812245.1"/>
    <property type="molecule type" value="Genomic_DNA"/>
</dbReference>
<dbReference type="RefSeq" id="XP_033533876.1">
    <property type="nucleotide sequence ID" value="XM_033675611.1"/>
</dbReference>
<feature type="non-terminal residue" evidence="3">
    <location>
        <position position="1"/>
    </location>
</feature>